<dbReference type="Proteomes" id="UP000235392">
    <property type="component" value="Unassembled WGS sequence"/>
</dbReference>
<dbReference type="AlphaFoldDB" id="A0A2N5SGP1"/>
<accession>A0A2N5SGP1</accession>
<dbReference type="SUPFAM" id="SSF52540">
    <property type="entry name" value="P-loop containing nucleoside triphosphate hydrolases"/>
    <property type="match status" value="1"/>
</dbReference>
<protein>
    <recommendedName>
        <fullName evidence="4">Myosin motor domain-containing protein</fullName>
    </recommendedName>
</protein>
<feature type="compositionally biased region" description="Basic and acidic residues" evidence="1">
    <location>
        <begin position="47"/>
        <end position="57"/>
    </location>
</feature>
<dbReference type="EMBL" id="PGCI01000886">
    <property type="protein sequence ID" value="PLW12420.1"/>
    <property type="molecule type" value="Genomic_DNA"/>
</dbReference>
<name>A0A2N5SGP1_9BASI</name>
<comment type="caution">
    <text evidence="2">The sequence shown here is derived from an EMBL/GenBank/DDBJ whole genome shotgun (WGS) entry which is preliminary data.</text>
</comment>
<dbReference type="InterPro" id="IPR027417">
    <property type="entry name" value="P-loop_NTPase"/>
</dbReference>
<gene>
    <name evidence="2" type="ORF">PCASD_21422</name>
</gene>
<evidence type="ECO:0000313" key="2">
    <source>
        <dbReference type="EMBL" id="PLW12420.1"/>
    </source>
</evidence>
<organism evidence="2 3">
    <name type="scientific">Puccinia coronata f. sp. avenae</name>
    <dbReference type="NCBI Taxonomy" id="200324"/>
    <lineage>
        <taxon>Eukaryota</taxon>
        <taxon>Fungi</taxon>
        <taxon>Dikarya</taxon>
        <taxon>Basidiomycota</taxon>
        <taxon>Pucciniomycotina</taxon>
        <taxon>Pucciniomycetes</taxon>
        <taxon>Pucciniales</taxon>
        <taxon>Pucciniaceae</taxon>
        <taxon>Puccinia</taxon>
    </lineage>
</organism>
<proteinExistence type="predicted"/>
<evidence type="ECO:0008006" key="4">
    <source>
        <dbReference type="Google" id="ProtNLM"/>
    </source>
</evidence>
<dbReference type="Gene3D" id="3.40.850.10">
    <property type="entry name" value="Kinesin motor domain"/>
    <property type="match status" value="1"/>
</dbReference>
<dbReference type="InterPro" id="IPR036961">
    <property type="entry name" value="Kinesin_motor_dom_sf"/>
</dbReference>
<sequence length="271" mass="29565">MGPSTPPGHSPGFQDSIYTCPFGKRPTASRSLLWCSIKPLKPPRTLDTSDHSSREYQENALNSHSNLPFPPPPHLYQVASDDSLRRICRTQAVVYSSGLSGSGKSTSMQLITKQLIKLSQLNSLGPSSQTLKLADQIPPLPESLSNPSTTAPPCGHTHQPACLTSTPPRLLPLRPASIVLGCYRIPICPDVDQIGFDDLQAAFRSLGFKSEHIQSLYRRLSAILLLIHYLTRSTYLTIRNTLIAAHFPCQTLTPRRAPTCGRARGPIPAAV</sequence>
<reference evidence="2 3" key="1">
    <citation type="submission" date="2017-11" db="EMBL/GenBank/DDBJ databases">
        <title>De novo assembly and phasing of dikaryotic genomes from two isolates of Puccinia coronata f. sp. avenae, the causal agent of oat crown rust.</title>
        <authorList>
            <person name="Miller M.E."/>
            <person name="Zhang Y."/>
            <person name="Omidvar V."/>
            <person name="Sperschneider J."/>
            <person name="Schwessinger B."/>
            <person name="Raley C."/>
            <person name="Palmer J.M."/>
            <person name="Garnica D."/>
            <person name="Upadhyaya N."/>
            <person name="Rathjen J."/>
            <person name="Taylor J.M."/>
            <person name="Park R.F."/>
            <person name="Dodds P.N."/>
            <person name="Hirsch C.D."/>
            <person name="Kianian S.F."/>
            <person name="Figueroa M."/>
        </authorList>
    </citation>
    <scope>NUCLEOTIDE SEQUENCE [LARGE SCALE GENOMIC DNA]</scope>
    <source>
        <strain evidence="2">12SD80</strain>
    </source>
</reference>
<feature type="region of interest" description="Disordered" evidence="1">
    <location>
        <begin position="44"/>
        <end position="71"/>
    </location>
</feature>
<evidence type="ECO:0000313" key="3">
    <source>
        <dbReference type="Proteomes" id="UP000235392"/>
    </source>
</evidence>
<evidence type="ECO:0000256" key="1">
    <source>
        <dbReference type="SAM" id="MobiDB-lite"/>
    </source>
</evidence>